<feature type="region of interest" description="Disordered" evidence="1">
    <location>
        <begin position="102"/>
        <end position="138"/>
    </location>
</feature>
<organism evidence="2 3">
    <name type="scientific">Liparis tanakae</name>
    <name type="common">Tanaka's snailfish</name>
    <dbReference type="NCBI Taxonomy" id="230148"/>
    <lineage>
        <taxon>Eukaryota</taxon>
        <taxon>Metazoa</taxon>
        <taxon>Chordata</taxon>
        <taxon>Craniata</taxon>
        <taxon>Vertebrata</taxon>
        <taxon>Euteleostomi</taxon>
        <taxon>Actinopterygii</taxon>
        <taxon>Neopterygii</taxon>
        <taxon>Teleostei</taxon>
        <taxon>Neoteleostei</taxon>
        <taxon>Acanthomorphata</taxon>
        <taxon>Eupercaria</taxon>
        <taxon>Perciformes</taxon>
        <taxon>Cottioidei</taxon>
        <taxon>Cottales</taxon>
        <taxon>Liparidae</taxon>
        <taxon>Liparis</taxon>
    </lineage>
</organism>
<proteinExistence type="predicted"/>
<evidence type="ECO:0000256" key="1">
    <source>
        <dbReference type="SAM" id="MobiDB-lite"/>
    </source>
</evidence>
<keyword evidence="3" id="KW-1185">Reference proteome</keyword>
<comment type="caution">
    <text evidence="2">The sequence shown here is derived from an EMBL/GenBank/DDBJ whole genome shotgun (WGS) entry which is preliminary data.</text>
</comment>
<protein>
    <submittedName>
        <fullName evidence="2">Uncharacterized protein</fullName>
    </submittedName>
</protein>
<dbReference type="EMBL" id="SRLO01000010">
    <property type="protein sequence ID" value="TNN87547.1"/>
    <property type="molecule type" value="Genomic_DNA"/>
</dbReference>
<reference evidence="2 3" key="1">
    <citation type="submission" date="2019-03" db="EMBL/GenBank/DDBJ databases">
        <title>First draft genome of Liparis tanakae, snailfish: a comprehensive survey of snailfish specific genes.</title>
        <authorList>
            <person name="Kim W."/>
            <person name="Song I."/>
            <person name="Jeong J.-H."/>
            <person name="Kim D."/>
            <person name="Kim S."/>
            <person name="Ryu S."/>
            <person name="Song J.Y."/>
            <person name="Lee S.K."/>
        </authorList>
    </citation>
    <scope>NUCLEOTIDE SEQUENCE [LARGE SCALE GENOMIC DNA]</scope>
    <source>
        <tissue evidence="2">Muscle</tissue>
    </source>
</reference>
<name>A0A4Z2JC11_9TELE</name>
<evidence type="ECO:0000313" key="3">
    <source>
        <dbReference type="Proteomes" id="UP000314294"/>
    </source>
</evidence>
<accession>A0A4Z2JC11</accession>
<dbReference type="Proteomes" id="UP000314294">
    <property type="component" value="Unassembled WGS sequence"/>
</dbReference>
<dbReference type="AlphaFoldDB" id="A0A4Z2JC11"/>
<feature type="region of interest" description="Disordered" evidence="1">
    <location>
        <begin position="1"/>
        <end position="89"/>
    </location>
</feature>
<evidence type="ECO:0000313" key="2">
    <source>
        <dbReference type="EMBL" id="TNN87547.1"/>
    </source>
</evidence>
<sequence>MSGYRAPPILQGSSGSLGGREADSRVSATPTTPPPPPPPPTTPLPRTPPAPVKFKVSAARDQGPTREGRLQPAAWTLPAGPEWSDLQSPIDPLAELDSQDYRWEGGPLTFGEPWDPNTTTTTSTPHSARPQAQPPIQY</sequence>
<feature type="compositionally biased region" description="Pro residues" evidence="1">
    <location>
        <begin position="31"/>
        <end position="51"/>
    </location>
</feature>
<gene>
    <name evidence="2" type="ORF">EYF80_002264</name>
</gene>